<dbReference type="InterPro" id="IPR036259">
    <property type="entry name" value="MFS_trans_sf"/>
</dbReference>
<dbReference type="PANTHER" id="PTHR42718:SF35">
    <property type="entry name" value="BLL0718 PROTEIN"/>
    <property type="match status" value="1"/>
</dbReference>
<feature type="transmembrane region" description="Helical" evidence="5">
    <location>
        <begin position="360"/>
        <end position="382"/>
    </location>
</feature>
<comment type="caution">
    <text evidence="7">The sequence shown here is derived from an EMBL/GenBank/DDBJ whole genome shotgun (WGS) entry which is preliminary data.</text>
</comment>
<dbReference type="EMBL" id="WNLP01000016">
    <property type="protein sequence ID" value="MUH60563.1"/>
    <property type="molecule type" value="Genomic_DNA"/>
</dbReference>
<comment type="subcellular location">
    <subcellularLocation>
        <location evidence="1">Cell membrane</location>
        <topology evidence="1">Multi-pass membrane protein</topology>
    </subcellularLocation>
</comment>
<feature type="transmembrane region" description="Helical" evidence="5">
    <location>
        <begin position="236"/>
        <end position="253"/>
    </location>
</feature>
<feature type="transmembrane region" description="Helical" evidence="5">
    <location>
        <begin position="179"/>
        <end position="199"/>
    </location>
</feature>
<sequence>MSAAQSAAVAQEPVNPEEQNRMAVRALILLLITFILGTLCLQGFNLVFTNIGADVGAPEQAALITSLPSIVLGIVCFIYGSLGDFVSLKKLIVFGLVTLFVGSLFGFIANFFFTKNLWTVIIARILQTAGEQVAGSVYLVIATKYLKNELKVIFFGLFTAGYQVSAAIGVFAAGLLSSIAWQYLFLIPAITIVFLPFLLRLLPDRRGGSKHVDWIGFTIFGLASAFLSLFFSYNAWWMLIVCIVLFALFAVYINRANDPFITPAFFKNTRWLAAIMLIVLFYFTNYCMSPIFNSIGGTLYKMDVTQVSHYIVWAFLVAALFGTTSGWIVGKIGRTPAIITASVLMMCGFVGSALCINTNFGLLTLFACIFYAGCGLMYSPVVSTVLDTLPVDESGRGVGMNDLVMNVTASIGIAIFGAQLGGTALGGGSIIGATGPAAVYSNLLVIAACVVFVGLIWFLCFHKHIYRGESKQEKHEVAPAPEEA</sequence>
<feature type="transmembrane region" description="Helical" evidence="5">
    <location>
        <begin position="274"/>
        <end position="295"/>
    </location>
</feature>
<protein>
    <submittedName>
        <fullName evidence="7">Tetracycline repressor protein</fullName>
    </submittedName>
</protein>
<feature type="transmembrane region" description="Helical" evidence="5">
    <location>
        <begin position="91"/>
        <end position="112"/>
    </location>
</feature>
<dbReference type="Gene3D" id="1.20.1250.20">
    <property type="entry name" value="MFS general substrate transporter like domains"/>
    <property type="match status" value="2"/>
</dbReference>
<proteinExistence type="predicted"/>
<dbReference type="Proteomes" id="UP000487882">
    <property type="component" value="Unassembled WGS sequence"/>
</dbReference>
<evidence type="ECO:0000256" key="3">
    <source>
        <dbReference type="ARBA" id="ARBA00022989"/>
    </source>
</evidence>
<evidence type="ECO:0000313" key="8">
    <source>
        <dbReference type="Proteomes" id="UP000487882"/>
    </source>
</evidence>
<keyword evidence="4 5" id="KW-0472">Membrane</keyword>
<keyword evidence="3 5" id="KW-1133">Transmembrane helix</keyword>
<feature type="transmembrane region" description="Helical" evidence="5">
    <location>
        <begin position="152"/>
        <end position="173"/>
    </location>
</feature>
<evidence type="ECO:0000259" key="6">
    <source>
        <dbReference type="PROSITE" id="PS50850"/>
    </source>
</evidence>
<dbReference type="SUPFAM" id="SSF103473">
    <property type="entry name" value="MFS general substrate transporter"/>
    <property type="match status" value="1"/>
</dbReference>
<feature type="transmembrane region" description="Helical" evidence="5">
    <location>
        <begin position="60"/>
        <end position="79"/>
    </location>
</feature>
<gene>
    <name evidence="7" type="ORF">GSD1FS_1945</name>
</gene>
<dbReference type="InterPro" id="IPR020846">
    <property type="entry name" value="MFS_dom"/>
</dbReference>
<dbReference type="RefSeq" id="WP_155589354.1">
    <property type="nucleotide sequence ID" value="NZ_WNLP01000016.1"/>
</dbReference>
<keyword evidence="8" id="KW-1185">Reference proteome</keyword>
<feature type="transmembrane region" description="Helical" evidence="5">
    <location>
        <begin position="26"/>
        <end position="48"/>
    </location>
</feature>
<dbReference type="AlphaFoldDB" id="A0A7K1J7D1"/>
<dbReference type="GO" id="GO:0005886">
    <property type="term" value="C:plasma membrane"/>
    <property type="evidence" value="ECO:0007669"/>
    <property type="project" value="UniProtKB-SubCell"/>
</dbReference>
<feature type="domain" description="Major facilitator superfamily (MFS) profile" evidence="6">
    <location>
        <begin position="26"/>
        <end position="466"/>
    </location>
</feature>
<evidence type="ECO:0000256" key="4">
    <source>
        <dbReference type="ARBA" id="ARBA00023136"/>
    </source>
</evidence>
<evidence type="ECO:0000256" key="5">
    <source>
        <dbReference type="SAM" id="Phobius"/>
    </source>
</evidence>
<feature type="transmembrane region" description="Helical" evidence="5">
    <location>
        <begin position="211"/>
        <end position="230"/>
    </location>
</feature>
<evidence type="ECO:0000313" key="7">
    <source>
        <dbReference type="EMBL" id="MUH60563.1"/>
    </source>
</evidence>
<dbReference type="PRINTS" id="PR01036">
    <property type="entry name" value="TCRTETB"/>
</dbReference>
<evidence type="ECO:0000256" key="2">
    <source>
        <dbReference type="ARBA" id="ARBA00022692"/>
    </source>
</evidence>
<feature type="transmembrane region" description="Helical" evidence="5">
    <location>
        <begin position="307"/>
        <end position="329"/>
    </location>
</feature>
<dbReference type="PROSITE" id="PS50850">
    <property type="entry name" value="MFS"/>
    <property type="match status" value="1"/>
</dbReference>
<dbReference type="PANTHER" id="PTHR42718">
    <property type="entry name" value="MAJOR FACILITATOR SUPERFAMILY MULTIDRUG TRANSPORTER MFSC"/>
    <property type="match status" value="1"/>
</dbReference>
<feature type="transmembrane region" description="Helical" evidence="5">
    <location>
        <begin position="336"/>
        <end position="354"/>
    </location>
</feature>
<accession>A0A7K1J7D1</accession>
<feature type="transmembrane region" description="Helical" evidence="5">
    <location>
        <begin position="403"/>
        <end position="425"/>
    </location>
</feature>
<reference evidence="7 8" key="1">
    <citation type="submission" date="2019-09" db="EMBL/GenBank/DDBJ databases">
        <title>Bifidobacterium canis sp. nov., isolated from the digestive tract of German Shepherd dog puppy.</title>
        <authorList>
            <person name="Bunesova V."/>
        </authorList>
    </citation>
    <scope>NUCLEOTIDE SEQUENCE [LARGE SCALE GENOMIC DNA]</scope>
    <source>
        <strain evidence="7 8">GSD1FS</strain>
    </source>
</reference>
<dbReference type="GO" id="GO:0022857">
    <property type="term" value="F:transmembrane transporter activity"/>
    <property type="evidence" value="ECO:0007669"/>
    <property type="project" value="InterPro"/>
</dbReference>
<evidence type="ECO:0000256" key="1">
    <source>
        <dbReference type="ARBA" id="ARBA00004651"/>
    </source>
</evidence>
<dbReference type="InterPro" id="IPR011701">
    <property type="entry name" value="MFS"/>
</dbReference>
<feature type="transmembrane region" description="Helical" evidence="5">
    <location>
        <begin position="437"/>
        <end position="461"/>
    </location>
</feature>
<keyword evidence="2 5" id="KW-0812">Transmembrane</keyword>
<dbReference type="Pfam" id="PF07690">
    <property type="entry name" value="MFS_1"/>
    <property type="match status" value="2"/>
</dbReference>
<name>A0A7K1J7D1_9BIFI</name>
<organism evidence="7 8">
    <name type="scientific">Bifidobacterium canis</name>
    <dbReference type="NCBI Taxonomy" id="2610880"/>
    <lineage>
        <taxon>Bacteria</taxon>
        <taxon>Bacillati</taxon>
        <taxon>Actinomycetota</taxon>
        <taxon>Actinomycetes</taxon>
        <taxon>Bifidobacteriales</taxon>
        <taxon>Bifidobacteriaceae</taxon>
        <taxon>Bifidobacterium</taxon>
    </lineage>
</organism>